<dbReference type="GO" id="GO:0006885">
    <property type="term" value="P:regulation of pH"/>
    <property type="evidence" value="ECO:0007669"/>
    <property type="project" value="TreeGrafter"/>
</dbReference>
<dbReference type="Pfam" id="PF23256">
    <property type="entry name" value="CHX17_2nd"/>
    <property type="match status" value="1"/>
</dbReference>
<dbReference type="OrthoDB" id="1938353at2759"/>
<dbReference type="InParanoid" id="A0A200R3B6"/>
<dbReference type="InterPro" id="IPR057291">
    <property type="entry name" value="CHX17_2nd"/>
</dbReference>
<feature type="transmembrane region" description="Helical" evidence="10">
    <location>
        <begin position="296"/>
        <end position="316"/>
    </location>
</feature>
<dbReference type="GO" id="GO:0016020">
    <property type="term" value="C:membrane"/>
    <property type="evidence" value="ECO:0007669"/>
    <property type="project" value="UniProtKB-SubCell"/>
</dbReference>
<comment type="similarity">
    <text evidence="9">Belongs to the monovalent cation:proton antiporter 2 (CPA2) transporter (TC 2.A.37) family. CHX (TC 2.A.37.4) subfamily.</text>
</comment>
<dbReference type="OMA" id="HRECING"/>
<evidence type="ECO:0000256" key="4">
    <source>
        <dbReference type="ARBA" id="ARBA00022692"/>
    </source>
</evidence>
<dbReference type="Gene3D" id="3.40.50.12370">
    <property type="match status" value="1"/>
</dbReference>
<keyword evidence="7" id="KW-0406">Ion transport</keyword>
<dbReference type="AlphaFoldDB" id="A0A200R3B6"/>
<proteinExistence type="inferred from homology"/>
<evidence type="ECO:0000256" key="3">
    <source>
        <dbReference type="ARBA" id="ARBA00022538"/>
    </source>
</evidence>
<evidence type="ECO:0000259" key="12">
    <source>
        <dbReference type="Pfam" id="PF23256"/>
    </source>
</evidence>
<reference evidence="14 15" key="1">
    <citation type="journal article" date="2017" name="Mol. Plant">
        <title>The Genome of Medicinal Plant Macleaya cordata Provides New Insights into Benzylisoquinoline Alkaloids Metabolism.</title>
        <authorList>
            <person name="Liu X."/>
            <person name="Liu Y."/>
            <person name="Huang P."/>
            <person name="Ma Y."/>
            <person name="Qing Z."/>
            <person name="Tang Q."/>
            <person name="Cao H."/>
            <person name="Cheng P."/>
            <person name="Zheng Y."/>
            <person name="Yuan Z."/>
            <person name="Zhou Y."/>
            <person name="Liu J."/>
            <person name="Tang Z."/>
            <person name="Zhuo Y."/>
            <person name="Zhang Y."/>
            <person name="Yu L."/>
            <person name="Huang J."/>
            <person name="Yang P."/>
            <person name="Peng Q."/>
            <person name="Zhang J."/>
            <person name="Jiang W."/>
            <person name="Zhang Z."/>
            <person name="Lin K."/>
            <person name="Ro D.K."/>
            <person name="Chen X."/>
            <person name="Xiong X."/>
            <person name="Shang Y."/>
            <person name="Huang S."/>
            <person name="Zeng J."/>
        </authorList>
    </citation>
    <scope>NUCLEOTIDE SEQUENCE [LARGE SCALE GENOMIC DNA]</scope>
    <source>
        <strain evidence="15">cv. BLH2017</strain>
        <tissue evidence="14">Root</tissue>
    </source>
</reference>
<dbReference type="GO" id="GO:1902600">
    <property type="term" value="P:proton transmembrane transport"/>
    <property type="evidence" value="ECO:0007669"/>
    <property type="project" value="InterPro"/>
</dbReference>
<dbReference type="InterPro" id="IPR006153">
    <property type="entry name" value="Cation/H_exchanger_TM"/>
</dbReference>
<accession>A0A200R3B6</accession>
<keyword evidence="3" id="KW-0633">Potassium transport</keyword>
<dbReference type="PANTHER" id="PTHR32468">
    <property type="entry name" value="CATION/H + ANTIPORTER"/>
    <property type="match status" value="1"/>
</dbReference>
<evidence type="ECO:0000256" key="2">
    <source>
        <dbReference type="ARBA" id="ARBA00022448"/>
    </source>
</evidence>
<feature type="transmembrane region" description="Helical" evidence="10">
    <location>
        <begin position="41"/>
        <end position="68"/>
    </location>
</feature>
<feature type="transmembrane region" description="Helical" evidence="10">
    <location>
        <begin position="218"/>
        <end position="242"/>
    </location>
</feature>
<evidence type="ECO:0000256" key="8">
    <source>
        <dbReference type="ARBA" id="ARBA00023136"/>
    </source>
</evidence>
<protein>
    <submittedName>
        <fullName evidence="14">Cation/H+ exchanger</fullName>
    </submittedName>
</protein>
<keyword evidence="5" id="KW-0630">Potassium</keyword>
<organism evidence="14 15">
    <name type="scientific">Macleaya cordata</name>
    <name type="common">Five-seeded plume-poppy</name>
    <name type="synonym">Bocconia cordata</name>
    <dbReference type="NCBI Taxonomy" id="56857"/>
    <lineage>
        <taxon>Eukaryota</taxon>
        <taxon>Viridiplantae</taxon>
        <taxon>Streptophyta</taxon>
        <taxon>Embryophyta</taxon>
        <taxon>Tracheophyta</taxon>
        <taxon>Spermatophyta</taxon>
        <taxon>Magnoliopsida</taxon>
        <taxon>Ranunculales</taxon>
        <taxon>Papaveraceae</taxon>
        <taxon>Papaveroideae</taxon>
        <taxon>Macleaya</taxon>
    </lineage>
</organism>
<gene>
    <name evidence="14" type="ORF">BVC80_1837g8</name>
</gene>
<feature type="domain" description="Cation/H+ exchanger transmembrane" evidence="11">
    <location>
        <begin position="5"/>
        <end position="376"/>
    </location>
</feature>
<evidence type="ECO:0000259" key="13">
    <source>
        <dbReference type="Pfam" id="PF23259"/>
    </source>
</evidence>
<feature type="transmembrane region" description="Helical" evidence="10">
    <location>
        <begin position="175"/>
        <end position="198"/>
    </location>
</feature>
<dbReference type="GO" id="GO:0006813">
    <property type="term" value="P:potassium ion transport"/>
    <property type="evidence" value="ECO:0007669"/>
    <property type="project" value="UniProtKB-KW"/>
</dbReference>
<feature type="transmembrane region" description="Helical" evidence="10">
    <location>
        <begin position="80"/>
        <end position="103"/>
    </location>
</feature>
<dbReference type="InterPro" id="IPR038770">
    <property type="entry name" value="Na+/solute_symporter_sf"/>
</dbReference>
<dbReference type="InterPro" id="IPR057290">
    <property type="entry name" value="CHX17_C"/>
</dbReference>
<evidence type="ECO:0000259" key="11">
    <source>
        <dbReference type="Pfam" id="PF00999"/>
    </source>
</evidence>
<dbReference type="GO" id="GO:0015297">
    <property type="term" value="F:antiporter activity"/>
    <property type="evidence" value="ECO:0007669"/>
    <property type="project" value="InterPro"/>
</dbReference>
<evidence type="ECO:0000256" key="9">
    <source>
        <dbReference type="ARBA" id="ARBA00038341"/>
    </source>
</evidence>
<keyword evidence="4 10" id="KW-0812">Transmembrane</keyword>
<dbReference type="Pfam" id="PF23259">
    <property type="entry name" value="CHX17_C"/>
    <property type="match status" value="1"/>
</dbReference>
<dbReference type="InterPro" id="IPR050794">
    <property type="entry name" value="CPA2_transporter"/>
</dbReference>
<dbReference type="PANTHER" id="PTHR32468:SF17">
    <property type="entry name" value="CATION_H(+) ANTIPORTER 4"/>
    <property type="match status" value="1"/>
</dbReference>
<feature type="domain" description="Cation/H(+) antiporter C-terminal" evidence="13">
    <location>
        <begin position="577"/>
        <end position="720"/>
    </location>
</feature>
<evidence type="ECO:0000256" key="1">
    <source>
        <dbReference type="ARBA" id="ARBA00004141"/>
    </source>
</evidence>
<evidence type="ECO:0000256" key="7">
    <source>
        <dbReference type="ARBA" id="ARBA00023065"/>
    </source>
</evidence>
<name>A0A200R3B6_MACCD</name>
<dbReference type="Proteomes" id="UP000195402">
    <property type="component" value="Unassembled WGS sequence"/>
</dbReference>
<feature type="domain" description="Cation/H(+) antiporter central" evidence="12">
    <location>
        <begin position="436"/>
        <end position="564"/>
    </location>
</feature>
<keyword evidence="2" id="KW-0813">Transport</keyword>
<dbReference type="Gene3D" id="1.20.1530.20">
    <property type="match status" value="1"/>
</dbReference>
<evidence type="ECO:0000256" key="5">
    <source>
        <dbReference type="ARBA" id="ARBA00022958"/>
    </source>
</evidence>
<evidence type="ECO:0000256" key="10">
    <source>
        <dbReference type="SAM" id="Phobius"/>
    </source>
</evidence>
<evidence type="ECO:0000256" key="6">
    <source>
        <dbReference type="ARBA" id="ARBA00022989"/>
    </source>
</evidence>
<evidence type="ECO:0000313" key="15">
    <source>
        <dbReference type="Proteomes" id="UP000195402"/>
    </source>
</evidence>
<dbReference type="GO" id="GO:0012505">
    <property type="term" value="C:endomembrane system"/>
    <property type="evidence" value="ECO:0007669"/>
    <property type="project" value="TreeGrafter"/>
</dbReference>
<feature type="transmembrane region" description="Helical" evidence="10">
    <location>
        <begin position="328"/>
        <end position="347"/>
    </location>
</feature>
<keyword evidence="6 10" id="KW-1133">Transmembrane helix</keyword>
<keyword evidence="8 10" id="KW-0472">Membrane</keyword>
<dbReference type="Pfam" id="PF00999">
    <property type="entry name" value="Na_H_Exchanger"/>
    <property type="match status" value="1"/>
</dbReference>
<dbReference type="EMBL" id="MVGT01000438">
    <property type="protein sequence ID" value="OVA17214.1"/>
    <property type="molecule type" value="Genomic_DNA"/>
</dbReference>
<comment type="subcellular location">
    <subcellularLocation>
        <location evidence="1">Membrane</location>
        <topology evidence="1">Multi-pass membrane protein</topology>
    </subcellularLocation>
</comment>
<sequence>MMQSGILLGPVAKKLLRYPWSPKWLVAKEREDPEGWYDNVFAVSSISPLGNLALFGVMIFQFLIGVKMDPTMVLTTGKKALVIGVVSLIVPLTFSVSFVSYMRNRMGYPFSIHRLLTFIGAAQANTSFPVIACLLADLKILNSELGRLALSSAIISDLSYRILDITTTSLRINISSLMISFLAVFSCVGYVFLVIYVLRPAFVWVIRRTPEGKQVKEVYVVLIMALVILSGLASTSIGQHVLFGPFILGLAVPEGPPLGLTLINRLESFFIGLLVPLFLTNSGLRMDFSHLSLDHIIVLSSVIVFTLLAKLAATFFPAIYCHMPMKDSLALALILCSKGIVEMAIYNSWKDSQLVENEAFVTLIMSVMLVSVIMQPAVKALYDPTRKYSGYIKRTIQDTKRNSELRIIVCIHEQENVPTTIRLLQVSNPTTEDPIFVYLIHLVELLGRSAPLLISHSLWKSNSLEDSQSQHIINAFRHYERKYEGALSIQPFTAISPIVTMHDDICLLALSKRASFIIIPFHKQWAIDGTMGSTNLSIRTVNNNVLNRAPCSVGLLVDRGVLGRSTAMLLNESTYRVAMIFLGGEDDREALALARRMGENPNVQLKVVRIVAANKTGVNELQMRLDEEAVDEFKTNVSRNNERVVYTEEVVRDGEQTASIVGPMEHEHDLIVVGRRYGVYSPVTAGLTEWSECAELGVLGDMLASSDIKSPVSILVVQQQIIGSMLTS</sequence>
<keyword evidence="15" id="KW-1185">Reference proteome</keyword>
<feature type="transmembrane region" description="Helical" evidence="10">
    <location>
        <begin position="359"/>
        <end position="378"/>
    </location>
</feature>
<feature type="transmembrane region" description="Helical" evidence="10">
    <location>
        <begin position="115"/>
        <end position="138"/>
    </location>
</feature>
<evidence type="ECO:0000313" key="14">
    <source>
        <dbReference type="EMBL" id="OVA17214.1"/>
    </source>
</evidence>
<comment type="caution">
    <text evidence="14">The sequence shown here is derived from an EMBL/GenBank/DDBJ whole genome shotgun (WGS) entry which is preliminary data.</text>
</comment>
<feature type="transmembrane region" description="Helical" evidence="10">
    <location>
        <begin position="262"/>
        <end position="284"/>
    </location>
</feature>